<keyword evidence="5" id="KW-1185">Reference proteome</keyword>
<name>A0ABD5MEA5_9EURY</name>
<protein>
    <submittedName>
        <fullName evidence="4">BGTF surface domain-containing protein</fullName>
    </submittedName>
</protein>
<evidence type="ECO:0000313" key="4">
    <source>
        <dbReference type="EMBL" id="MFA1611622.1"/>
    </source>
</evidence>
<keyword evidence="2" id="KW-0812">Transmembrane</keyword>
<evidence type="ECO:0000259" key="3">
    <source>
        <dbReference type="Pfam" id="PF25162"/>
    </source>
</evidence>
<dbReference type="AlphaFoldDB" id="A0ABD5MEA5"/>
<dbReference type="InterPro" id="IPR057149">
    <property type="entry name" value="DUF7827"/>
</dbReference>
<sequence>MRSRFARVLLAAVVLTSVLAPAVFATPAAADPSVAIEYEGDRVTVASGPSQVIRGTADAPTGTEILVRVRSTGDTSPAFLKSESAVVTDDGTWAVAFNFSDIGAGGTIALTARFEDGSAETSVDGEIVACEGDCADSTPDATPTPIPEQTATPTRTDGADSPVAFGENIFLVNRGGVAAIPVSFTGDANAAVIVVGNETKVNYELDAVVRDEDGDGEAVLYVDTSLAGRGGETVSVSGGDTVDVRSETSLDAMLDPASYDVSLYAGTERDDPVDVGSLVVQEQSSQTPTSTPAEIDESDVASPDGDGLGPLALGGLVSGAFLVGGAALAAVLLRG</sequence>
<proteinExistence type="predicted"/>
<organism evidence="4 5">
    <name type="scientific">Halobellus rubicundus</name>
    <dbReference type="NCBI Taxonomy" id="2996466"/>
    <lineage>
        <taxon>Archaea</taxon>
        <taxon>Methanobacteriati</taxon>
        <taxon>Methanobacteriota</taxon>
        <taxon>Stenosarchaea group</taxon>
        <taxon>Halobacteria</taxon>
        <taxon>Halobacteriales</taxon>
        <taxon>Haloferacaceae</taxon>
        <taxon>Halobellus</taxon>
    </lineage>
</organism>
<gene>
    <name evidence="4" type="ORF">OS889_11480</name>
</gene>
<dbReference type="EMBL" id="JBGNYA010000001">
    <property type="protein sequence ID" value="MFA1611622.1"/>
    <property type="molecule type" value="Genomic_DNA"/>
</dbReference>
<feature type="transmembrane region" description="Helical" evidence="2">
    <location>
        <begin position="311"/>
        <end position="333"/>
    </location>
</feature>
<accession>A0ABD5MEA5</accession>
<feature type="compositionally biased region" description="Polar residues" evidence="1">
    <location>
        <begin position="280"/>
        <end position="292"/>
    </location>
</feature>
<keyword evidence="2" id="KW-0472">Membrane</keyword>
<dbReference type="NCBIfam" id="NF045517">
    <property type="entry name" value="halo_surf_dom"/>
    <property type="match status" value="1"/>
</dbReference>
<evidence type="ECO:0000256" key="2">
    <source>
        <dbReference type="SAM" id="Phobius"/>
    </source>
</evidence>
<dbReference type="Pfam" id="PF25162">
    <property type="entry name" value="DUF7827"/>
    <property type="match status" value="1"/>
</dbReference>
<dbReference type="Proteomes" id="UP001570511">
    <property type="component" value="Unassembled WGS sequence"/>
</dbReference>
<feature type="domain" description="DUF7827" evidence="3">
    <location>
        <begin position="157"/>
        <end position="265"/>
    </location>
</feature>
<reference evidence="4 5" key="1">
    <citation type="submission" date="2024-08" db="EMBL/GenBank/DDBJ databases">
        <title>Halobellus sp. MBLA0158 whole genome sequence.</title>
        <authorList>
            <person name="Hwang C.Y."/>
            <person name="Cho E.-S."/>
            <person name="Seo M.-J."/>
        </authorList>
    </citation>
    <scope>NUCLEOTIDE SEQUENCE [LARGE SCALE GENOMIC DNA]</scope>
    <source>
        <strain evidence="4 5">MBLA0158</strain>
    </source>
</reference>
<evidence type="ECO:0000256" key="1">
    <source>
        <dbReference type="SAM" id="MobiDB-lite"/>
    </source>
</evidence>
<feature type="region of interest" description="Disordered" evidence="1">
    <location>
        <begin position="136"/>
        <end position="159"/>
    </location>
</feature>
<comment type="caution">
    <text evidence="4">The sequence shown here is derived from an EMBL/GenBank/DDBJ whole genome shotgun (WGS) entry which is preliminary data.</text>
</comment>
<dbReference type="RefSeq" id="WP_372389955.1">
    <property type="nucleotide sequence ID" value="NZ_JBGNYA010000001.1"/>
</dbReference>
<feature type="region of interest" description="Disordered" evidence="1">
    <location>
        <begin position="280"/>
        <end position="306"/>
    </location>
</feature>
<keyword evidence="2" id="KW-1133">Transmembrane helix</keyword>
<evidence type="ECO:0000313" key="5">
    <source>
        <dbReference type="Proteomes" id="UP001570511"/>
    </source>
</evidence>